<dbReference type="GO" id="GO:0006559">
    <property type="term" value="P:L-phenylalanine catabolic process"/>
    <property type="evidence" value="ECO:0007669"/>
    <property type="project" value="InterPro"/>
</dbReference>
<dbReference type="GO" id="GO:0006570">
    <property type="term" value="P:tyrosine metabolic process"/>
    <property type="evidence" value="ECO:0007669"/>
    <property type="project" value="InterPro"/>
</dbReference>
<dbReference type="CDD" id="cd02208">
    <property type="entry name" value="cupin_RmlC-like"/>
    <property type="match status" value="1"/>
</dbReference>
<accession>A0A1H7Z2L7</accession>
<dbReference type="RefSeq" id="WP_075009534.1">
    <property type="nucleotide sequence ID" value="NZ_FOAP01000018.1"/>
</dbReference>
<keyword evidence="11" id="KW-1185">Reference proteome</keyword>
<evidence type="ECO:0000256" key="5">
    <source>
        <dbReference type="ARBA" id="ARBA00023002"/>
    </source>
</evidence>
<evidence type="ECO:0000256" key="4">
    <source>
        <dbReference type="ARBA" id="ARBA00022964"/>
    </source>
</evidence>
<evidence type="ECO:0000256" key="1">
    <source>
        <dbReference type="ARBA" id="ARBA00001962"/>
    </source>
</evidence>
<feature type="binding site" evidence="8">
    <location>
        <position position="337"/>
    </location>
    <ligand>
        <name>Fe cation</name>
        <dbReference type="ChEBI" id="CHEBI:24875"/>
    </ligand>
</feature>
<evidence type="ECO:0000256" key="6">
    <source>
        <dbReference type="ARBA" id="ARBA00023004"/>
    </source>
</evidence>
<comment type="cofactor">
    <cofactor evidence="1 8">
        <name>Fe cation</name>
        <dbReference type="ChEBI" id="CHEBI:24875"/>
    </cofactor>
</comment>
<dbReference type="PANTHER" id="PTHR11056">
    <property type="entry name" value="HOMOGENTISATE 1,2-DIOXYGENASE"/>
    <property type="match status" value="1"/>
</dbReference>
<dbReference type="Proteomes" id="UP000182719">
    <property type="component" value="Unassembled WGS sequence"/>
</dbReference>
<dbReference type="InterPro" id="IPR005708">
    <property type="entry name" value="Homogentis_dOase"/>
</dbReference>
<reference evidence="11" key="1">
    <citation type="submission" date="2016-10" db="EMBL/GenBank/DDBJ databases">
        <authorList>
            <person name="Varghese N."/>
            <person name="Submissions S."/>
        </authorList>
    </citation>
    <scope>NUCLEOTIDE SEQUENCE [LARGE SCALE GENOMIC DNA]</scope>
    <source>
        <strain evidence="11">DSM 17044</strain>
    </source>
</reference>
<dbReference type="OrthoDB" id="9811253at2"/>
<keyword evidence="6 8" id="KW-0408">Iron</keyword>
<protein>
    <submittedName>
        <fullName evidence="10">Homogentisate 1,2-dioxygenase</fullName>
    </submittedName>
</protein>
<proteinExistence type="inferred from homology"/>
<feature type="domain" description="Homogentisate 1,2-dioxygenase N-terminal" evidence="9">
    <location>
        <begin position="116"/>
        <end position="251"/>
    </location>
</feature>
<gene>
    <name evidence="10" type="ORF">SAMN05444354_11833</name>
</gene>
<evidence type="ECO:0000256" key="3">
    <source>
        <dbReference type="ARBA" id="ARBA00022723"/>
    </source>
</evidence>
<feature type="binding site" evidence="8">
    <location>
        <position position="307"/>
    </location>
    <ligand>
        <name>Fe cation</name>
        <dbReference type="ChEBI" id="CHEBI:24875"/>
    </ligand>
</feature>
<keyword evidence="3 8" id="KW-0479">Metal-binding</keyword>
<comment type="similarity">
    <text evidence="2">Belongs to the homogentisate dioxygenase family.</text>
</comment>
<keyword evidence="5" id="KW-0560">Oxidoreductase</keyword>
<dbReference type="EMBL" id="FOAP01000018">
    <property type="protein sequence ID" value="SEM52254.1"/>
    <property type="molecule type" value="Genomic_DNA"/>
</dbReference>
<evidence type="ECO:0000313" key="11">
    <source>
        <dbReference type="Proteomes" id="UP000182719"/>
    </source>
</evidence>
<evidence type="ECO:0000259" key="9">
    <source>
        <dbReference type="Pfam" id="PF20510"/>
    </source>
</evidence>
<dbReference type="Pfam" id="PF20510">
    <property type="entry name" value="HgmA_N"/>
    <property type="match status" value="1"/>
</dbReference>
<dbReference type="AlphaFoldDB" id="A0A1H7Z2L7"/>
<sequence>MFERRVAGKVPRKHHIQFRDEQGALLFEECFTRDGFEGPYTIAYHQKAPHTQRLAAVAHGWKVPEAVPGRHLAKRHYKSQEMKRVGGAPIDARVPLLFNADVTLGVLHPTEPDPVYFSNADGDELFYIHEGSGRVRSPLGDLRFNAEDYVFIPRGMVHRILPDAGVAQYWLSMELKGGLHLPRQWRNEVGQLRMDAPYSHRDFRCVEFTGPQDEGLREMVVKRGEAFHGFAHQHSPLDVVGWDGTVYPWAFPILNFQPRAGLVHLPPTWHGTFAARGALICSFVPRVVDFHPEAIPCPYPHTSVDCDEFLFYCRGNFISRRGVGPGSISHHPIGMTHGPHPGAYEASIGHRTTEELAVMLDTVLPLHPTAAALNIEDPGYQDSFIP</sequence>
<dbReference type="GO" id="GO:0046872">
    <property type="term" value="F:metal ion binding"/>
    <property type="evidence" value="ECO:0007669"/>
    <property type="project" value="UniProtKB-KW"/>
</dbReference>
<dbReference type="InterPro" id="IPR011051">
    <property type="entry name" value="RmlC_Cupin_sf"/>
</dbReference>
<dbReference type="Gene3D" id="2.60.120.10">
    <property type="entry name" value="Jelly Rolls"/>
    <property type="match status" value="1"/>
</dbReference>
<organism evidence="10 11">
    <name type="scientific">Stigmatella aurantiaca</name>
    <dbReference type="NCBI Taxonomy" id="41"/>
    <lineage>
        <taxon>Bacteria</taxon>
        <taxon>Pseudomonadati</taxon>
        <taxon>Myxococcota</taxon>
        <taxon>Myxococcia</taxon>
        <taxon>Myxococcales</taxon>
        <taxon>Cystobacterineae</taxon>
        <taxon>Archangiaceae</taxon>
        <taxon>Stigmatella</taxon>
    </lineage>
</organism>
<feature type="active site" description="Proton acceptor" evidence="7">
    <location>
        <position position="264"/>
    </location>
</feature>
<evidence type="ECO:0000256" key="2">
    <source>
        <dbReference type="ARBA" id="ARBA00007757"/>
    </source>
</evidence>
<name>A0A1H7Z2L7_STIAU</name>
<keyword evidence="4 10" id="KW-0223">Dioxygenase</keyword>
<dbReference type="InterPro" id="IPR046452">
    <property type="entry name" value="HgmA_N"/>
</dbReference>
<dbReference type="PANTHER" id="PTHR11056:SF0">
    <property type="entry name" value="HOMOGENTISATE 1,2-DIOXYGENASE"/>
    <property type="match status" value="1"/>
</dbReference>
<evidence type="ECO:0000256" key="7">
    <source>
        <dbReference type="PIRSR" id="PIRSR605708-1"/>
    </source>
</evidence>
<dbReference type="SUPFAM" id="SSF51182">
    <property type="entry name" value="RmlC-like cupins"/>
    <property type="match status" value="1"/>
</dbReference>
<dbReference type="InterPro" id="IPR014710">
    <property type="entry name" value="RmlC-like_jellyroll"/>
</dbReference>
<feature type="binding site" evidence="8">
    <location>
        <position position="301"/>
    </location>
    <ligand>
        <name>Fe cation</name>
        <dbReference type="ChEBI" id="CHEBI:24875"/>
    </ligand>
</feature>
<evidence type="ECO:0000256" key="8">
    <source>
        <dbReference type="PIRSR" id="PIRSR605708-2"/>
    </source>
</evidence>
<dbReference type="GO" id="GO:0005737">
    <property type="term" value="C:cytoplasm"/>
    <property type="evidence" value="ECO:0007669"/>
    <property type="project" value="TreeGrafter"/>
</dbReference>
<evidence type="ECO:0000313" key="10">
    <source>
        <dbReference type="EMBL" id="SEM52254.1"/>
    </source>
</evidence>
<dbReference type="GO" id="GO:0004411">
    <property type="term" value="F:homogentisate 1,2-dioxygenase activity"/>
    <property type="evidence" value="ECO:0007669"/>
    <property type="project" value="InterPro"/>
</dbReference>